<dbReference type="RefSeq" id="WP_308728233.1">
    <property type="nucleotide sequence ID" value="NZ_JAJEQF010000018.1"/>
</dbReference>
<feature type="binding site" evidence="1">
    <location>
        <position position="282"/>
    </location>
    <ligand>
        <name>Mg(2+)</name>
        <dbReference type="ChEBI" id="CHEBI:18420"/>
        <label>1</label>
    </ligand>
</feature>
<dbReference type="AlphaFoldDB" id="A0AAE3AVL3"/>
<keyword evidence="1" id="KW-0460">Magnesium</keyword>
<name>A0AAE3AVL3_9FIRM</name>
<dbReference type="Gene3D" id="1.10.4080.10">
    <property type="entry name" value="ADP-ribosylation/Crystallin J1"/>
    <property type="match status" value="1"/>
</dbReference>
<dbReference type="InterPro" id="IPR005502">
    <property type="entry name" value="Ribosyl_crysJ1"/>
</dbReference>
<comment type="cofactor">
    <cofactor evidence="1">
        <name>Mg(2+)</name>
        <dbReference type="ChEBI" id="CHEBI:18420"/>
    </cofactor>
    <text evidence="1">Binds 2 magnesium ions per subunit.</text>
</comment>
<protein>
    <submittedName>
        <fullName evidence="2">ADP-ribosylglycohydrolase family protein</fullName>
    </submittedName>
</protein>
<dbReference type="Pfam" id="PF03747">
    <property type="entry name" value="ADP_ribosyl_GH"/>
    <property type="match status" value="1"/>
</dbReference>
<gene>
    <name evidence="2" type="ORF">LKD45_08255</name>
</gene>
<accession>A0AAE3AVL3</accession>
<evidence type="ECO:0000313" key="2">
    <source>
        <dbReference type="EMBL" id="MCC2167681.1"/>
    </source>
</evidence>
<comment type="caution">
    <text evidence="2">The sequence shown here is derived from an EMBL/GenBank/DDBJ whole genome shotgun (WGS) entry which is preliminary data.</text>
</comment>
<evidence type="ECO:0000313" key="3">
    <source>
        <dbReference type="Proteomes" id="UP001199355"/>
    </source>
</evidence>
<dbReference type="EMBL" id="JAJEQF010000018">
    <property type="protein sequence ID" value="MCC2167681.1"/>
    <property type="molecule type" value="Genomic_DNA"/>
</dbReference>
<proteinExistence type="predicted"/>
<dbReference type="SUPFAM" id="SSF101478">
    <property type="entry name" value="ADP-ribosylglycohydrolase"/>
    <property type="match status" value="1"/>
</dbReference>
<reference evidence="2 3" key="1">
    <citation type="submission" date="2021-10" db="EMBL/GenBank/DDBJ databases">
        <title>Anaerobic single-cell dispensing facilitates the cultivation of human gut bacteria.</title>
        <authorList>
            <person name="Afrizal A."/>
        </authorList>
    </citation>
    <scope>NUCLEOTIDE SEQUENCE [LARGE SCALE GENOMIC DNA]</scope>
    <source>
        <strain evidence="2 3">CLA-AA-H244</strain>
    </source>
</reference>
<dbReference type="GO" id="GO:0046872">
    <property type="term" value="F:metal ion binding"/>
    <property type="evidence" value="ECO:0007669"/>
    <property type="project" value="UniProtKB-KW"/>
</dbReference>
<dbReference type="InterPro" id="IPR036705">
    <property type="entry name" value="Ribosyl_crysJ1_sf"/>
</dbReference>
<organism evidence="2 3">
    <name type="scientific">Gallintestinimicrobium propionicum</name>
    <dbReference type="NCBI Taxonomy" id="2981770"/>
    <lineage>
        <taxon>Bacteria</taxon>
        <taxon>Bacillati</taxon>
        <taxon>Bacillota</taxon>
        <taxon>Clostridia</taxon>
        <taxon>Lachnospirales</taxon>
        <taxon>Lachnospiraceae</taxon>
        <taxon>Gallintestinimicrobium</taxon>
    </lineage>
</organism>
<evidence type="ECO:0000256" key="1">
    <source>
        <dbReference type="PIRSR" id="PIRSR605502-1"/>
    </source>
</evidence>
<dbReference type="Proteomes" id="UP001199355">
    <property type="component" value="Unassembled WGS sequence"/>
</dbReference>
<keyword evidence="1" id="KW-0479">Metal-binding</keyword>
<sequence>MKKEYLERIYAGWLAKIIGIRYGAPVEGWTYEKIKNIYGELTDYPVDYREFAADDDSNGPLFYLRGLEDGGHGAEMTAQDVANALLNYAPYEHGFFWWGGYGTSTEHTAYLNLRSGIPAPRSGSIAQNGSTIAEQIGGQIFIDTWGLVAPGNPALAAKLASKAASVTHDGNALYGGIFVAVCISVAFEEKEIKKILETGLSYIPSDCEYAKIVRTVMEFYEEHPQNWRDCFAYIHANYGYDKYPGNCHIIPNIAVMILALLYGNGDFSDTIAIVTMCGWDTDCNGGNVATIIGVRNGLEGIDYDRWRKPVHDLLVCSSVIGSLNIMDIPYGALYIGKMAYELAGEELPEPWKELAEKRIHSCHFEFPGSTHSMQIRVDSVTDEKDPITRECSVCNTDESAHSGSRSLKATAVPVNSGERVFVYQKTYYEPKDFHDSRYDPCFSPLVYPGQTVHGSVMLPEYAGEADCSLYVRDLRSGKIFTGKSVHLKKGCWQELSFQIPSWEGALIGEMGVCFDLLMGTEATQTFAGLLDDLWADGTPDYRIDFCQETSEVWTGLHKEVSQFTRLKGHLYLDQGALHLSCADFGEAYTGRYDWKDYTAVFEMTPMTGENNMVNVRVQGAIRSYAVALFADSKIALLKNENGYRVLTETAFDWKAGRDYEVSVCAQGARLHAEIKEVPVGCRQNQQLQTETAVLEYEDTDHPYLQGAVGVSVRNGSHAKYSSIRMRCNSSTTHDLKVMGL</sequence>
<feature type="binding site" evidence="1">
    <location>
        <position position="280"/>
    </location>
    <ligand>
        <name>Mg(2+)</name>
        <dbReference type="ChEBI" id="CHEBI:18420"/>
        <label>1</label>
    </ligand>
</feature>
<dbReference type="Gene3D" id="2.60.120.560">
    <property type="entry name" value="Exo-inulinase, domain 1"/>
    <property type="match status" value="1"/>
</dbReference>
<keyword evidence="3" id="KW-1185">Reference proteome</keyword>